<gene>
    <name evidence="1" type="ORF">H8S37_11670</name>
</gene>
<dbReference type="RefSeq" id="WP_186876242.1">
    <property type="nucleotide sequence ID" value="NZ_JACOPF010000002.1"/>
</dbReference>
<dbReference type="SUPFAM" id="SSF53474">
    <property type="entry name" value="alpha/beta-Hydrolases"/>
    <property type="match status" value="1"/>
</dbReference>
<proteinExistence type="predicted"/>
<protein>
    <recommendedName>
        <fullName evidence="3">Prolyl oligopeptidase family serine peptidase</fullName>
    </recommendedName>
</protein>
<dbReference type="Proteomes" id="UP000652477">
    <property type="component" value="Unassembled WGS sequence"/>
</dbReference>
<dbReference type="Gene3D" id="3.40.50.1820">
    <property type="entry name" value="alpha/beta hydrolase"/>
    <property type="match status" value="1"/>
</dbReference>
<sequence>MAYLELNALSVILCGSFRANVYLPEMDKLNLKDERHEKKYPVLWLLHSEGGSCLDWNKTMAEACAAEYGIIIVAPDAQHSLCTNMEYGPKYEDFLAKELPGIVRNNLPAAKEAEKNWIGGVGTGAYGAVKAAIKHPEVFSKCIALDGIFDMEKICRQAEEDKPTGIFHKEESLKAVFGSLQAFKNSEHDIYALAEKCGKGKFYIAGTDTSPYADERKRLAERLKEKAYYVRTEGEIMNFGEPVALKNAVRWLLDKK</sequence>
<dbReference type="InterPro" id="IPR050583">
    <property type="entry name" value="Mycobacterial_A85_antigen"/>
</dbReference>
<evidence type="ECO:0000313" key="2">
    <source>
        <dbReference type="Proteomes" id="UP000652477"/>
    </source>
</evidence>
<name>A0A923LIR9_9FIRM</name>
<dbReference type="GO" id="GO:0016747">
    <property type="term" value="F:acyltransferase activity, transferring groups other than amino-acyl groups"/>
    <property type="evidence" value="ECO:0007669"/>
    <property type="project" value="TreeGrafter"/>
</dbReference>
<dbReference type="PANTHER" id="PTHR48098:SF1">
    <property type="entry name" value="DIACYLGLYCEROL ACYLTRANSFERASE_MYCOLYLTRANSFERASE AG85A"/>
    <property type="match status" value="1"/>
</dbReference>
<dbReference type="Pfam" id="PF00756">
    <property type="entry name" value="Esterase"/>
    <property type="match status" value="1"/>
</dbReference>
<comment type="caution">
    <text evidence="1">The sequence shown here is derived from an EMBL/GenBank/DDBJ whole genome shotgun (WGS) entry which is preliminary data.</text>
</comment>
<dbReference type="InterPro" id="IPR000801">
    <property type="entry name" value="Esterase-like"/>
</dbReference>
<dbReference type="AlphaFoldDB" id="A0A923LIR9"/>
<reference evidence="1" key="1">
    <citation type="submission" date="2020-08" db="EMBL/GenBank/DDBJ databases">
        <title>Genome public.</title>
        <authorList>
            <person name="Liu C."/>
            <person name="Sun Q."/>
        </authorList>
    </citation>
    <scope>NUCLEOTIDE SEQUENCE</scope>
    <source>
        <strain evidence="1">NSJ-55</strain>
    </source>
</reference>
<dbReference type="PANTHER" id="PTHR48098">
    <property type="entry name" value="ENTEROCHELIN ESTERASE-RELATED"/>
    <property type="match status" value="1"/>
</dbReference>
<keyword evidence="2" id="KW-1185">Reference proteome</keyword>
<evidence type="ECO:0008006" key="3">
    <source>
        <dbReference type="Google" id="ProtNLM"/>
    </source>
</evidence>
<accession>A0A923LIR9</accession>
<dbReference type="EMBL" id="JACOPF010000002">
    <property type="protein sequence ID" value="MBC5689578.1"/>
    <property type="molecule type" value="Genomic_DNA"/>
</dbReference>
<dbReference type="InterPro" id="IPR029058">
    <property type="entry name" value="AB_hydrolase_fold"/>
</dbReference>
<organism evidence="1 2">
    <name type="scientific">Mediterraneibacter hominis</name>
    <dbReference type="NCBI Taxonomy" id="2763054"/>
    <lineage>
        <taxon>Bacteria</taxon>
        <taxon>Bacillati</taxon>
        <taxon>Bacillota</taxon>
        <taxon>Clostridia</taxon>
        <taxon>Lachnospirales</taxon>
        <taxon>Lachnospiraceae</taxon>
        <taxon>Mediterraneibacter</taxon>
    </lineage>
</organism>
<evidence type="ECO:0000313" key="1">
    <source>
        <dbReference type="EMBL" id="MBC5689578.1"/>
    </source>
</evidence>